<name>A0A5N5GL52_9ROSA</name>
<evidence type="ECO:0000256" key="8">
    <source>
        <dbReference type="ARBA" id="ARBA00022989"/>
    </source>
</evidence>
<dbReference type="PANTHER" id="PTHR12413">
    <property type="entry name" value="DOLICHYL GLYCOSYLTRANSFERASE"/>
    <property type="match status" value="1"/>
</dbReference>
<evidence type="ECO:0000256" key="3">
    <source>
        <dbReference type="ARBA" id="ARBA00008715"/>
    </source>
</evidence>
<dbReference type="AlphaFoldDB" id="A0A5N5GL52"/>
<sequence>MEAQTAPKLPNPPKPRNLITELRGFFDITACVKLLLILACKSTDYEVHRHWLATTHLCLFPIGTPTRRAFGRTLDYPPFFAYIELFLSVFANLIDRQIGHLQKGLNSSANTVLYFQRISGILSDLCFLYGVYQLILVVWSPILVIVDRLHIQYNGFLLGILLISLSCLEEGRNLMGGLVFAVLFFFGYLLRRYCWKGLVRRFWQLLILGTVVVAVFALAYGSFVYHGQVISQALPFCF</sequence>
<comment type="caution">
    <text evidence="11">The sequence shown here is derived from an EMBL/GenBank/DDBJ whole genome shotgun (WGS) entry which is preliminary data.</text>
</comment>
<keyword evidence="6 10" id="KW-0812">Transmembrane</keyword>
<dbReference type="Proteomes" id="UP000327157">
    <property type="component" value="Unassembled WGS sequence"/>
</dbReference>
<dbReference type="PANTHER" id="PTHR12413:SF2">
    <property type="entry name" value="DOLICHYL PYROPHOSPHATE GLC1MAN9GLCNAC2 ALPHA-1,3-GLUCOSYLTRANSFERASE-RELATED"/>
    <property type="match status" value="1"/>
</dbReference>
<evidence type="ECO:0000256" key="1">
    <source>
        <dbReference type="ARBA" id="ARBA00004477"/>
    </source>
</evidence>
<comment type="pathway">
    <text evidence="2 10">Protein modification; protein glycosylation.</text>
</comment>
<evidence type="ECO:0000256" key="6">
    <source>
        <dbReference type="ARBA" id="ARBA00022692"/>
    </source>
</evidence>
<keyword evidence="9 10" id="KW-0472">Membrane</keyword>
<dbReference type="EC" id="2.4.1.-" evidence="10"/>
<evidence type="ECO:0000313" key="11">
    <source>
        <dbReference type="EMBL" id="KAB2614571.1"/>
    </source>
</evidence>
<reference evidence="11 12" key="2">
    <citation type="submission" date="2019-11" db="EMBL/GenBank/DDBJ databases">
        <title>A de novo genome assembly of a pear dwarfing rootstock.</title>
        <authorList>
            <person name="Wang F."/>
            <person name="Wang J."/>
            <person name="Li S."/>
            <person name="Zhang Y."/>
            <person name="Fang M."/>
            <person name="Ma L."/>
            <person name="Zhao Y."/>
            <person name="Jiang S."/>
        </authorList>
    </citation>
    <scope>NUCLEOTIDE SEQUENCE [LARGE SCALE GENOMIC DNA]</scope>
    <source>
        <strain evidence="11">S2</strain>
        <tissue evidence="11">Leaf</tissue>
    </source>
</reference>
<dbReference type="GO" id="GO:0042283">
    <property type="term" value="F:dolichyl pyrophosphate Glc1Man9GlcNAc2 alpha-1,3-glucosyltransferase activity"/>
    <property type="evidence" value="ECO:0007669"/>
    <property type="project" value="TreeGrafter"/>
</dbReference>
<evidence type="ECO:0000256" key="7">
    <source>
        <dbReference type="ARBA" id="ARBA00022824"/>
    </source>
</evidence>
<dbReference type="GO" id="GO:0005789">
    <property type="term" value="C:endoplasmic reticulum membrane"/>
    <property type="evidence" value="ECO:0007669"/>
    <property type="project" value="UniProtKB-SubCell"/>
</dbReference>
<comment type="caution">
    <text evidence="10">Lacks conserved residue(s) required for the propagation of feature annotation.</text>
</comment>
<dbReference type="GO" id="GO:0006487">
    <property type="term" value="P:protein N-linked glycosylation"/>
    <property type="evidence" value="ECO:0007669"/>
    <property type="project" value="TreeGrafter"/>
</dbReference>
<keyword evidence="5 10" id="KW-0808">Transferase</keyword>
<keyword evidence="8 10" id="KW-1133">Transmembrane helix</keyword>
<gene>
    <name evidence="11" type="ORF">D8674_038606</name>
</gene>
<organism evidence="11 12">
    <name type="scientific">Pyrus ussuriensis x Pyrus communis</name>
    <dbReference type="NCBI Taxonomy" id="2448454"/>
    <lineage>
        <taxon>Eukaryota</taxon>
        <taxon>Viridiplantae</taxon>
        <taxon>Streptophyta</taxon>
        <taxon>Embryophyta</taxon>
        <taxon>Tracheophyta</taxon>
        <taxon>Spermatophyta</taxon>
        <taxon>Magnoliopsida</taxon>
        <taxon>eudicotyledons</taxon>
        <taxon>Gunneridae</taxon>
        <taxon>Pentapetalae</taxon>
        <taxon>rosids</taxon>
        <taxon>fabids</taxon>
        <taxon>Rosales</taxon>
        <taxon>Rosaceae</taxon>
        <taxon>Amygdaloideae</taxon>
        <taxon>Maleae</taxon>
        <taxon>Pyrus</taxon>
    </lineage>
</organism>
<evidence type="ECO:0000256" key="2">
    <source>
        <dbReference type="ARBA" id="ARBA00004922"/>
    </source>
</evidence>
<dbReference type="OrthoDB" id="1689333at2759"/>
<feature type="transmembrane region" description="Helical" evidence="10">
    <location>
        <begin position="114"/>
        <end position="139"/>
    </location>
</feature>
<keyword evidence="4 10" id="KW-0328">Glycosyltransferase</keyword>
<protein>
    <recommendedName>
        <fullName evidence="10">Alpha-1,3-glucosyltransferase</fullName>
        <ecNumber evidence="10">2.4.1.-</ecNumber>
    </recommendedName>
</protein>
<evidence type="ECO:0000256" key="9">
    <source>
        <dbReference type="ARBA" id="ARBA00023136"/>
    </source>
</evidence>
<evidence type="ECO:0000313" key="12">
    <source>
        <dbReference type="Proteomes" id="UP000327157"/>
    </source>
</evidence>
<comment type="similarity">
    <text evidence="3 10">Belongs to the ALG6/ALG8 glucosyltransferase family.</text>
</comment>
<dbReference type="EMBL" id="SMOL01000406">
    <property type="protein sequence ID" value="KAB2614571.1"/>
    <property type="molecule type" value="Genomic_DNA"/>
</dbReference>
<accession>A0A5N5GL52</accession>
<dbReference type="InterPro" id="IPR004856">
    <property type="entry name" value="Glyco_trans_ALG6/ALG8"/>
</dbReference>
<feature type="transmembrane region" description="Helical" evidence="10">
    <location>
        <begin position="174"/>
        <end position="190"/>
    </location>
</feature>
<evidence type="ECO:0000256" key="4">
    <source>
        <dbReference type="ARBA" id="ARBA00022676"/>
    </source>
</evidence>
<feature type="transmembrane region" description="Helical" evidence="10">
    <location>
        <begin position="202"/>
        <end position="225"/>
    </location>
</feature>
<dbReference type="Pfam" id="PF03155">
    <property type="entry name" value="Alg6_Alg8"/>
    <property type="match status" value="1"/>
</dbReference>
<keyword evidence="12" id="KW-1185">Reference proteome</keyword>
<keyword evidence="7 10" id="KW-0256">Endoplasmic reticulum</keyword>
<reference evidence="11 12" key="1">
    <citation type="submission" date="2019-09" db="EMBL/GenBank/DDBJ databases">
        <authorList>
            <person name="Ou C."/>
        </authorList>
    </citation>
    <scope>NUCLEOTIDE SEQUENCE [LARGE SCALE GENOMIC DNA]</scope>
    <source>
        <strain evidence="11">S2</strain>
        <tissue evidence="11">Leaf</tissue>
    </source>
</reference>
<evidence type="ECO:0000256" key="10">
    <source>
        <dbReference type="RuleBase" id="RU363110"/>
    </source>
</evidence>
<comment type="subcellular location">
    <subcellularLocation>
        <location evidence="1 10">Endoplasmic reticulum membrane</location>
        <topology evidence="1 10">Multi-pass membrane protein</topology>
    </subcellularLocation>
</comment>
<proteinExistence type="inferred from homology"/>
<dbReference type="UniPathway" id="UPA00378"/>
<evidence type="ECO:0000256" key="5">
    <source>
        <dbReference type="ARBA" id="ARBA00022679"/>
    </source>
</evidence>